<dbReference type="AlphaFoldDB" id="T0ZXB2"/>
<sequence length="229" mass="24402">IYEGLLADRSGSIAFTSWSDFALQAGQTVRIAGGYVRMFRNRPQLNLDERSVVARIEGADLPQPAEVLSTPSRPIAEIEEAGGGESVALEGVILGLLPPSGLVYRCPTCRRAVAGGICPTHGAVQGVADLRGRFVVDDGSGSATVNAAREGTEMLWGVSLEGALARLRDAPDPTLLEEQLFEATFGTHVRVRGRVSKDDFGLTVYPESIERVSIDVPTRARELAARLGS</sequence>
<name>T0ZXB2_9ZZZZ</name>
<reference evidence="1" key="1">
    <citation type="submission" date="2013-08" db="EMBL/GenBank/DDBJ databases">
        <authorList>
            <person name="Mendez C."/>
            <person name="Richter M."/>
            <person name="Ferrer M."/>
            <person name="Sanchez J."/>
        </authorList>
    </citation>
    <scope>NUCLEOTIDE SEQUENCE</scope>
</reference>
<gene>
    <name evidence="1" type="ORF">B1B_10514</name>
</gene>
<protein>
    <submittedName>
        <fullName evidence="1">Replication factor A</fullName>
    </submittedName>
</protein>
<comment type="caution">
    <text evidence="1">The sequence shown here is derived from an EMBL/GenBank/DDBJ whole genome shotgun (WGS) entry which is preliminary data.</text>
</comment>
<reference evidence="1" key="2">
    <citation type="journal article" date="2014" name="ISME J.">
        <title>Microbial stratification in low pH oxic and suboxic macroscopic growths along an acid mine drainage.</title>
        <authorList>
            <person name="Mendez-Garcia C."/>
            <person name="Mesa V."/>
            <person name="Sprenger R.R."/>
            <person name="Richter M."/>
            <person name="Diez M.S."/>
            <person name="Solano J."/>
            <person name="Bargiela R."/>
            <person name="Golyshina O.V."/>
            <person name="Manteca A."/>
            <person name="Ramos J.L."/>
            <person name="Gallego J.R."/>
            <person name="Llorente I."/>
            <person name="Martins Dos Santos V.A."/>
            <person name="Jensen O.N."/>
            <person name="Pelaez A.I."/>
            <person name="Sanchez J."/>
            <person name="Ferrer M."/>
        </authorList>
    </citation>
    <scope>NUCLEOTIDE SEQUENCE</scope>
</reference>
<dbReference type="CDD" id="cd04491">
    <property type="entry name" value="SoSSB_OBF"/>
    <property type="match status" value="1"/>
</dbReference>
<feature type="non-terminal residue" evidence="1">
    <location>
        <position position="1"/>
    </location>
</feature>
<dbReference type="Gene3D" id="2.40.50.140">
    <property type="entry name" value="Nucleic acid-binding proteins"/>
    <property type="match status" value="1"/>
</dbReference>
<evidence type="ECO:0000313" key="1">
    <source>
        <dbReference type="EMBL" id="EQD52861.1"/>
    </source>
</evidence>
<dbReference type="SUPFAM" id="SSF50249">
    <property type="entry name" value="Nucleic acid-binding proteins"/>
    <property type="match status" value="2"/>
</dbReference>
<proteinExistence type="predicted"/>
<dbReference type="EMBL" id="AUZY01006888">
    <property type="protein sequence ID" value="EQD52861.1"/>
    <property type="molecule type" value="Genomic_DNA"/>
</dbReference>
<dbReference type="InterPro" id="IPR012340">
    <property type="entry name" value="NA-bd_OB-fold"/>
</dbReference>
<accession>T0ZXB2</accession>
<organism evidence="1">
    <name type="scientific">mine drainage metagenome</name>
    <dbReference type="NCBI Taxonomy" id="410659"/>
    <lineage>
        <taxon>unclassified sequences</taxon>
        <taxon>metagenomes</taxon>
        <taxon>ecological metagenomes</taxon>
    </lineage>
</organism>